<accession>B7G6S8</accession>
<evidence type="ECO:0000256" key="1">
    <source>
        <dbReference type="SAM" id="MobiDB-lite"/>
    </source>
</evidence>
<evidence type="ECO:0000256" key="2">
    <source>
        <dbReference type="SAM" id="Phobius"/>
    </source>
</evidence>
<dbReference type="HOGENOM" id="CLU_1597656_0_0_1"/>
<dbReference type="InParanoid" id="B7G6S8"/>
<dbReference type="GeneID" id="7203800"/>
<keyword evidence="2" id="KW-0812">Transmembrane</keyword>
<evidence type="ECO:0008006" key="5">
    <source>
        <dbReference type="Google" id="ProtNLM"/>
    </source>
</evidence>
<dbReference type="RefSeq" id="XP_002182784.1">
    <property type="nucleotide sequence ID" value="XM_002182748.1"/>
</dbReference>
<dbReference type="PaxDb" id="2850-Phatr38769"/>
<dbReference type="KEGG" id="pti:PHATRDRAFT_38769"/>
<proteinExistence type="predicted"/>
<evidence type="ECO:0000313" key="3">
    <source>
        <dbReference type="EMBL" id="EEC45520.1"/>
    </source>
</evidence>
<dbReference type="EMBL" id="CM000619">
    <property type="protein sequence ID" value="EEC45520.1"/>
    <property type="molecule type" value="Genomic_DNA"/>
</dbReference>
<name>B7G6S8_PHATC</name>
<protein>
    <recommendedName>
        <fullName evidence="5">Transmembrane protein</fullName>
    </recommendedName>
</protein>
<evidence type="ECO:0000313" key="4">
    <source>
        <dbReference type="Proteomes" id="UP000000759"/>
    </source>
</evidence>
<sequence length="167" mass="18555">MTSPSDPGWFGRSLRTFHERHERLQRFVHEGMRVPLPRWGRFLMGCVYFTIPVVGGMSVMNWSIGKAHASIGESGERLPQKYAHRQGLVGDAIVTSDGETKKVGAGGWGGGVHLAVSDEETQRRNRQALNHFFASQKKQQRRQKQHPEDEGDASSEVEASSTPSTAL</sequence>
<keyword evidence="2" id="KW-1133">Transmembrane helix</keyword>
<gene>
    <name evidence="3" type="ORF">PHATRDRAFT_38769</name>
</gene>
<feature type="transmembrane region" description="Helical" evidence="2">
    <location>
        <begin position="42"/>
        <end position="64"/>
    </location>
</feature>
<keyword evidence="2" id="KW-0472">Membrane</keyword>
<keyword evidence="4" id="KW-1185">Reference proteome</keyword>
<feature type="compositionally biased region" description="Polar residues" evidence="1">
    <location>
        <begin position="157"/>
        <end position="167"/>
    </location>
</feature>
<organism evidence="3 4">
    <name type="scientific">Phaeodactylum tricornutum (strain CCAP 1055/1)</name>
    <dbReference type="NCBI Taxonomy" id="556484"/>
    <lineage>
        <taxon>Eukaryota</taxon>
        <taxon>Sar</taxon>
        <taxon>Stramenopiles</taxon>
        <taxon>Ochrophyta</taxon>
        <taxon>Bacillariophyta</taxon>
        <taxon>Bacillariophyceae</taxon>
        <taxon>Bacillariophycidae</taxon>
        <taxon>Naviculales</taxon>
        <taxon>Phaeodactylaceae</taxon>
        <taxon>Phaeodactylum</taxon>
    </lineage>
</organism>
<dbReference type="AlphaFoldDB" id="B7G6S8"/>
<feature type="region of interest" description="Disordered" evidence="1">
    <location>
        <begin position="129"/>
        <end position="167"/>
    </location>
</feature>
<reference evidence="3 4" key="1">
    <citation type="journal article" date="2008" name="Nature">
        <title>The Phaeodactylum genome reveals the evolutionary history of diatom genomes.</title>
        <authorList>
            <person name="Bowler C."/>
            <person name="Allen A.E."/>
            <person name="Badger J.H."/>
            <person name="Grimwood J."/>
            <person name="Jabbari K."/>
            <person name="Kuo A."/>
            <person name="Maheswari U."/>
            <person name="Martens C."/>
            <person name="Maumus F."/>
            <person name="Otillar R.P."/>
            <person name="Rayko E."/>
            <person name="Salamov A."/>
            <person name="Vandepoele K."/>
            <person name="Beszteri B."/>
            <person name="Gruber A."/>
            <person name="Heijde M."/>
            <person name="Katinka M."/>
            <person name="Mock T."/>
            <person name="Valentin K."/>
            <person name="Verret F."/>
            <person name="Berges J.A."/>
            <person name="Brownlee C."/>
            <person name="Cadoret J.P."/>
            <person name="Chiovitti A."/>
            <person name="Choi C.J."/>
            <person name="Coesel S."/>
            <person name="De Martino A."/>
            <person name="Detter J.C."/>
            <person name="Durkin C."/>
            <person name="Falciatore A."/>
            <person name="Fournet J."/>
            <person name="Haruta M."/>
            <person name="Huysman M.J."/>
            <person name="Jenkins B.D."/>
            <person name="Jiroutova K."/>
            <person name="Jorgensen R.E."/>
            <person name="Joubert Y."/>
            <person name="Kaplan A."/>
            <person name="Kroger N."/>
            <person name="Kroth P.G."/>
            <person name="La Roche J."/>
            <person name="Lindquist E."/>
            <person name="Lommer M."/>
            <person name="Martin-Jezequel V."/>
            <person name="Lopez P.J."/>
            <person name="Lucas S."/>
            <person name="Mangogna M."/>
            <person name="McGinnis K."/>
            <person name="Medlin L.K."/>
            <person name="Montsant A."/>
            <person name="Oudot-Le Secq M.P."/>
            <person name="Napoli C."/>
            <person name="Obornik M."/>
            <person name="Parker M.S."/>
            <person name="Petit J.L."/>
            <person name="Porcel B.M."/>
            <person name="Poulsen N."/>
            <person name="Robison M."/>
            <person name="Rychlewski L."/>
            <person name="Rynearson T.A."/>
            <person name="Schmutz J."/>
            <person name="Shapiro H."/>
            <person name="Siaut M."/>
            <person name="Stanley M."/>
            <person name="Sussman M.R."/>
            <person name="Taylor A.R."/>
            <person name="Vardi A."/>
            <person name="von Dassow P."/>
            <person name="Vyverman W."/>
            <person name="Willis A."/>
            <person name="Wyrwicz L.S."/>
            <person name="Rokhsar D.S."/>
            <person name="Weissenbach J."/>
            <person name="Armbrust E.V."/>
            <person name="Green B.R."/>
            <person name="Van de Peer Y."/>
            <person name="Grigoriev I.V."/>
        </authorList>
    </citation>
    <scope>NUCLEOTIDE SEQUENCE [LARGE SCALE GENOMIC DNA]</scope>
    <source>
        <strain evidence="3 4">CCAP 1055/1</strain>
    </source>
</reference>
<dbReference type="OrthoDB" id="67386at2759"/>
<reference evidence="4" key="2">
    <citation type="submission" date="2008-08" db="EMBL/GenBank/DDBJ databases">
        <authorList>
            <consortium name="Diatom Consortium"/>
            <person name="Grigoriev I."/>
            <person name="Grimwood J."/>
            <person name="Kuo A."/>
            <person name="Otillar R.P."/>
            <person name="Salamov A."/>
            <person name="Detter J.C."/>
            <person name="Lindquist E."/>
            <person name="Shapiro H."/>
            <person name="Lucas S."/>
            <person name="Glavina del Rio T."/>
            <person name="Pitluck S."/>
            <person name="Rokhsar D."/>
            <person name="Bowler C."/>
        </authorList>
    </citation>
    <scope>GENOME REANNOTATION</scope>
    <source>
        <strain evidence="4">CCAP 1055/1</strain>
    </source>
</reference>
<dbReference type="Proteomes" id="UP000000759">
    <property type="component" value="Chromosome 17"/>
</dbReference>